<accession>A0A2S2DFW3</accession>
<dbReference type="AlphaFoldDB" id="A0A2S2DFW3"/>
<proteinExistence type="predicted"/>
<dbReference type="CDD" id="cd08054">
    <property type="entry name" value="gp6"/>
    <property type="match status" value="1"/>
</dbReference>
<dbReference type="Proteomes" id="UP000245820">
    <property type="component" value="Chromosome"/>
</dbReference>
<sequence>MSRPTRSTTARCRSSVRTARSFSGPFISTGWITDDRRIETAARAERGPAEATAERRRVRAGAASIWRASRVRPAASNTGNDPMSLKLITPPAALAVSLDAARTSARVDGEEHDAELRQVVEAYTREAEHETGRAFVEQTYRLTLDAFPAAIRLDKPPILSVVHVKFYDQAGAQLTLDPQDYLVDAESEPGYIVPAPGRGWPATQTRVNAVEVVYTCGYGADDTLVPANAKRYILGKVSEHFAPAGTPKNEFLGKLLDELRVFA</sequence>
<dbReference type="EMBL" id="CP029343">
    <property type="protein sequence ID" value="AWL04231.1"/>
    <property type="molecule type" value="Genomic_DNA"/>
</dbReference>
<dbReference type="NCBIfam" id="TIGR02215">
    <property type="entry name" value="phage_chp_gp8"/>
    <property type="match status" value="1"/>
</dbReference>
<organism evidence="1 2">
    <name type="scientific">Massilia oculi</name>
    <dbReference type="NCBI Taxonomy" id="945844"/>
    <lineage>
        <taxon>Bacteria</taxon>
        <taxon>Pseudomonadati</taxon>
        <taxon>Pseudomonadota</taxon>
        <taxon>Betaproteobacteria</taxon>
        <taxon>Burkholderiales</taxon>
        <taxon>Oxalobacteraceae</taxon>
        <taxon>Telluria group</taxon>
        <taxon>Massilia</taxon>
    </lineage>
</organism>
<evidence type="ECO:0000313" key="2">
    <source>
        <dbReference type="Proteomes" id="UP000245820"/>
    </source>
</evidence>
<dbReference type="InterPro" id="IPR011738">
    <property type="entry name" value="Phage_CHP"/>
</dbReference>
<evidence type="ECO:0008006" key="3">
    <source>
        <dbReference type="Google" id="ProtNLM"/>
    </source>
</evidence>
<evidence type="ECO:0000313" key="1">
    <source>
        <dbReference type="EMBL" id="AWL04231.1"/>
    </source>
</evidence>
<name>A0A2S2DFW3_9BURK</name>
<dbReference type="KEGG" id="mtim:DIR46_07150"/>
<dbReference type="OrthoDB" id="6174494at2"/>
<gene>
    <name evidence="1" type="ORF">DIR46_07150</name>
</gene>
<reference evidence="1 2" key="1">
    <citation type="submission" date="2018-05" db="EMBL/GenBank/DDBJ databases">
        <title>Complete genome sequence of Massilia oculi sp. nov. CCUG 43427T (=DSM 26321T), the type strain of M. oculi, and comparison with genome sequences of other Massilia strains.</title>
        <authorList>
            <person name="Zhu B."/>
        </authorList>
    </citation>
    <scope>NUCLEOTIDE SEQUENCE [LARGE SCALE GENOMIC DNA]</scope>
    <source>
        <strain evidence="1 2">CCUG 43427</strain>
    </source>
</reference>
<protein>
    <recommendedName>
        <fullName evidence="3">PhiE125 gp8 family phage protein</fullName>
    </recommendedName>
</protein>
<keyword evidence="2" id="KW-1185">Reference proteome</keyword>